<dbReference type="EMBL" id="BGPR01013803">
    <property type="protein sequence ID" value="GBN62326.1"/>
    <property type="molecule type" value="Genomic_DNA"/>
</dbReference>
<gene>
    <name evidence="2" type="ORF">AVEN_172278_1</name>
</gene>
<keyword evidence="3" id="KW-1185">Reference proteome</keyword>
<comment type="caution">
    <text evidence="2">The sequence shown here is derived from an EMBL/GenBank/DDBJ whole genome shotgun (WGS) entry which is preliminary data.</text>
</comment>
<evidence type="ECO:0000313" key="3">
    <source>
        <dbReference type="Proteomes" id="UP000499080"/>
    </source>
</evidence>
<name>A0A4Y2QGM6_ARAVE</name>
<dbReference type="InterPro" id="IPR043502">
    <property type="entry name" value="DNA/RNA_pol_sf"/>
</dbReference>
<proteinExistence type="predicted"/>
<protein>
    <recommendedName>
        <fullName evidence="1">Integrase zinc-binding domain-containing protein</fullName>
    </recommendedName>
</protein>
<dbReference type="PANTHER" id="PTHR47331">
    <property type="entry name" value="PHD-TYPE DOMAIN-CONTAINING PROTEIN"/>
    <property type="match status" value="1"/>
</dbReference>
<accession>A0A4Y2QGM6</accession>
<evidence type="ECO:0000313" key="2">
    <source>
        <dbReference type="EMBL" id="GBN62326.1"/>
    </source>
</evidence>
<organism evidence="2 3">
    <name type="scientific">Araneus ventricosus</name>
    <name type="common">Orbweaver spider</name>
    <name type="synonym">Epeira ventricosa</name>
    <dbReference type="NCBI Taxonomy" id="182803"/>
    <lineage>
        <taxon>Eukaryota</taxon>
        <taxon>Metazoa</taxon>
        <taxon>Ecdysozoa</taxon>
        <taxon>Arthropoda</taxon>
        <taxon>Chelicerata</taxon>
        <taxon>Arachnida</taxon>
        <taxon>Araneae</taxon>
        <taxon>Araneomorphae</taxon>
        <taxon>Entelegynae</taxon>
        <taxon>Araneoidea</taxon>
        <taxon>Araneidae</taxon>
        <taxon>Araneus</taxon>
    </lineage>
</organism>
<dbReference type="Proteomes" id="UP000499080">
    <property type="component" value="Unassembled WGS sequence"/>
</dbReference>
<dbReference type="AlphaFoldDB" id="A0A4Y2QGM6"/>
<dbReference type="Pfam" id="PF05380">
    <property type="entry name" value="Peptidase_A17"/>
    <property type="match status" value="1"/>
</dbReference>
<dbReference type="Pfam" id="PF17921">
    <property type="entry name" value="Integrase_H2C2"/>
    <property type="match status" value="1"/>
</dbReference>
<dbReference type="InterPro" id="IPR008042">
    <property type="entry name" value="Retrotrans_Pao"/>
</dbReference>
<dbReference type="InterPro" id="IPR041588">
    <property type="entry name" value="Integrase_H2C2"/>
</dbReference>
<dbReference type="SUPFAM" id="SSF56672">
    <property type="entry name" value="DNA/RNA polymerases"/>
    <property type="match status" value="1"/>
</dbReference>
<dbReference type="GO" id="GO:0071897">
    <property type="term" value="P:DNA biosynthetic process"/>
    <property type="evidence" value="ECO:0007669"/>
    <property type="project" value="UniProtKB-ARBA"/>
</dbReference>
<feature type="domain" description="Integrase zinc-binding" evidence="1">
    <location>
        <begin position="456"/>
        <end position="510"/>
    </location>
</feature>
<dbReference type="OrthoDB" id="6630969at2759"/>
<evidence type="ECO:0000259" key="1">
    <source>
        <dbReference type="Pfam" id="PF17921"/>
    </source>
</evidence>
<reference evidence="2 3" key="1">
    <citation type="journal article" date="2019" name="Sci. Rep.">
        <title>Orb-weaving spider Araneus ventricosus genome elucidates the spidroin gene catalogue.</title>
        <authorList>
            <person name="Kono N."/>
            <person name="Nakamura H."/>
            <person name="Ohtoshi R."/>
            <person name="Moran D.A.P."/>
            <person name="Shinohara A."/>
            <person name="Yoshida Y."/>
            <person name="Fujiwara M."/>
            <person name="Mori M."/>
            <person name="Tomita M."/>
            <person name="Arakawa K."/>
        </authorList>
    </citation>
    <scope>NUCLEOTIDE SEQUENCE [LARGE SCALE GENOMIC DNA]</scope>
</reference>
<sequence>MQCVSYGQKMITLQVYRFNRVLFGVRSSPSLPSASIKTHLKKFHDEFPTTTECLNRCFYVDDFISGADSLQDALEISTQAVSIMDQASMVLRKWTTNSDELRQLWKHEDIQKTWCQWVSEVPRLSEPQVPRYALSASTGEPTDVLELRCFCDASQKAYGVVIYTRVVKDCNVEVNLLVSKSRVAPLTKITMPRLELLGALLAAPLASKVKPIVDLKRPSKVFFWTDSKITLLWIKGSSKRWKSFVSNRVTEIQSLCDTSAWAHCPGKQNPADFLSRGVSVEILLNSDLWWKGPQFLREVDFPTDTGNHDTSISLHDISDELKKTSDYSPLTLTVLNHNSFIDGILKISNNYMSIIRVMCYVLRFIHNVKNIERFAGHLAIKELQRAEIYLVQLVQQGEFAEEIKNLRKGVTVPSNSKVKSLNCFLDDSGILRVGDRLKYSDLSLDEKHPIVLPVKHPLTLIIVRYYHLKYLHVGANALLYHIRRKFWIINGRNVCRKVVFQCITCFKNKPVRES</sequence>